<dbReference type="Gene3D" id="3.40.630.10">
    <property type="entry name" value="Zn peptidases"/>
    <property type="match status" value="1"/>
</dbReference>
<name>A0A560GWD7_9PROT</name>
<reference evidence="6 7" key="1">
    <citation type="submission" date="2019-06" db="EMBL/GenBank/DDBJ databases">
        <title>Genomic Encyclopedia of Type Strains, Phase IV (KMG-V): Genome sequencing to study the core and pangenomes of soil and plant-associated prokaryotes.</title>
        <authorList>
            <person name="Whitman W."/>
        </authorList>
    </citation>
    <scope>NUCLEOTIDE SEQUENCE [LARGE SCALE GENOMIC DNA]</scope>
    <source>
        <strain evidence="6 7">BR 11622</strain>
    </source>
</reference>
<keyword evidence="7" id="KW-1185">Reference proteome</keyword>
<dbReference type="GO" id="GO:0004181">
    <property type="term" value="F:metallocarboxypeptidase activity"/>
    <property type="evidence" value="ECO:0007669"/>
    <property type="project" value="InterPro"/>
</dbReference>
<comment type="caution">
    <text evidence="6">The sequence shown here is derived from an EMBL/GenBank/DDBJ whole genome shotgun (WGS) entry which is preliminary data.</text>
</comment>
<gene>
    <name evidence="6" type="ORF">FBZ90_113114</name>
</gene>
<evidence type="ECO:0000256" key="2">
    <source>
        <dbReference type="ARBA" id="ARBA00005988"/>
    </source>
</evidence>
<accession>A0A560GWD7</accession>
<organism evidence="6 7">
    <name type="scientific">Nitrospirillum amazonense</name>
    <dbReference type="NCBI Taxonomy" id="28077"/>
    <lineage>
        <taxon>Bacteria</taxon>
        <taxon>Pseudomonadati</taxon>
        <taxon>Pseudomonadota</taxon>
        <taxon>Alphaproteobacteria</taxon>
        <taxon>Rhodospirillales</taxon>
        <taxon>Azospirillaceae</taxon>
        <taxon>Nitrospirillum</taxon>
    </lineage>
</organism>
<evidence type="ECO:0000313" key="7">
    <source>
        <dbReference type="Proteomes" id="UP000315751"/>
    </source>
</evidence>
<comment type="similarity">
    <text evidence="2 3">Belongs to the peptidase M14 family.</text>
</comment>
<dbReference type="Pfam" id="PF00246">
    <property type="entry name" value="Peptidase_M14"/>
    <property type="match status" value="1"/>
</dbReference>
<evidence type="ECO:0000256" key="3">
    <source>
        <dbReference type="PROSITE-ProRule" id="PRU01379"/>
    </source>
</evidence>
<keyword evidence="4" id="KW-0732">Signal</keyword>
<evidence type="ECO:0000259" key="5">
    <source>
        <dbReference type="PROSITE" id="PS52035"/>
    </source>
</evidence>
<evidence type="ECO:0000256" key="1">
    <source>
        <dbReference type="ARBA" id="ARBA00001947"/>
    </source>
</evidence>
<feature type="active site" description="Proton donor/acceptor" evidence="3">
    <location>
        <position position="389"/>
    </location>
</feature>
<feature type="chain" id="PRO_5021936525" evidence="4">
    <location>
        <begin position="24"/>
        <end position="627"/>
    </location>
</feature>
<feature type="domain" description="Peptidase M14" evidence="5">
    <location>
        <begin position="74"/>
        <end position="416"/>
    </location>
</feature>
<dbReference type="RefSeq" id="WP_246130595.1">
    <property type="nucleotide sequence ID" value="NZ_VITR01000013.1"/>
</dbReference>
<dbReference type="InterPro" id="IPR000834">
    <property type="entry name" value="Peptidase_M14"/>
</dbReference>
<dbReference type="AlphaFoldDB" id="A0A560GWD7"/>
<evidence type="ECO:0000313" key="6">
    <source>
        <dbReference type="EMBL" id="TWB38121.1"/>
    </source>
</evidence>
<protein>
    <submittedName>
        <fullName evidence="6">Murein tripeptide amidase MpaA</fullName>
    </submittedName>
</protein>
<dbReference type="GO" id="GO:0006508">
    <property type="term" value="P:proteolysis"/>
    <property type="evidence" value="ECO:0007669"/>
    <property type="project" value="InterPro"/>
</dbReference>
<dbReference type="SUPFAM" id="SSF53187">
    <property type="entry name" value="Zn-dependent exopeptidases"/>
    <property type="match status" value="1"/>
</dbReference>
<proteinExistence type="inferred from homology"/>
<comment type="cofactor">
    <cofactor evidence="1">
        <name>Zn(2+)</name>
        <dbReference type="ChEBI" id="CHEBI:29105"/>
    </cofactor>
</comment>
<dbReference type="Proteomes" id="UP000315751">
    <property type="component" value="Unassembled WGS sequence"/>
</dbReference>
<dbReference type="GO" id="GO:0008270">
    <property type="term" value="F:zinc ion binding"/>
    <property type="evidence" value="ECO:0007669"/>
    <property type="project" value="InterPro"/>
</dbReference>
<dbReference type="PANTHER" id="PTHR11705:SF145">
    <property type="entry name" value="PEPTIDASE M14 CARBOXYPEPTIDASE A DOMAIN-CONTAINING PROTEIN"/>
    <property type="match status" value="1"/>
</dbReference>
<dbReference type="EMBL" id="VITR01000013">
    <property type="protein sequence ID" value="TWB38121.1"/>
    <property type="molecule type" value="Genomic_DNA"/>
</dbReference>
<dbReference type="GO" id="GO:0005615">
    <property type="term" value="C:extracellular space"/>
    <property type="evidence" value="ECO:0007669"/>
    <property type="project" value="TreeGrafter"/>
</dbReference>
<dbReference type="SMART" id="SM00631">
    <property type="entry name" value="Zn_pept"/>
    <property type="match status" value="1"/>
</dbReference>
<feature type="signal peptide" evidence="4">
    <location>
        <begin position="1"/>
        <end position="23"/>
    </location>
</feature>
<dbReference type="PROSITE" id="PS52035">
    <property type="entry name" value="PEPTIDASE_M14"/>
    <property type="match status" value="1"/>
</dbReference>
<dbReference type="PANTHER" id="PTHR11705">
    <property type="entry name" value="PROTEASE FAMILY M14 CARBOXYPEPTIDASE A,B"/>
    <property type="match status" value="1"/>
</dbReference>
<dbReference type="CDD" id="cd06241">
    <property type="entry name" value="M14-like"/>
    <property type="match status" value="1"/>
</dbReference>
<sequence>MPRPHRLALCAVLMLSAAAPALAAPAARETGGGRAPWDTDFLPPVPSWRGASEKLVVKAGDPWATPAELTGLTATPSYDETRAFIDRLVAASPLLRQEVFGVSPEGREMVAVLAAKGLVDGKPDPAKPLLLVQAGIHAGEIDGKDAGLMLLRDITQRGKDGLLDGVNLLFVPIFNVDGHERAGAYNRPNQRGPMNQGWRTTAQNLNLNRDYGKLDAPEMRAMIALIIRYQPDLYLDIHVTDGMDYAYDITFGNDEAPGDDMGAGAPFSPAIDRWLAGPFKAAETEALTKAGHIPGPLVMEADGRKPEGGITGGTTPLRFSVGYGNLAHIPTVLVENHALKPYRQRVLGTYILVERALTLLANQGAALRQATASDRARRPDPIPVAFEAEKTPAGDIDFKTMRHEDYLSPASGGTEVRWLGRPGPTVRMPVYGDHVSVSVARPRAYWVPATKPEIIERLRLHGLVLETLDRPRDVAVDSVRLVEPALAIEANEGHVMLAKAGYAHETRTVRYPKGSVRVPTDQPLGDLAAALLEAESSESFLAWGFFPEILQRTEYIEPYAIAPLAERMLAASPALKAEFEAKLKADPAFAGSPDQRLTWFYERTPYSDTAYLRYPVGREMAGREMER</sequence>
<evidence type="ECO:0000256" key="4">
    <source>
        <dbReference type="SAM" id="SignalP"/>
    </source>
</evidence>